<feature type="transmembrane region" description="Helical" evidence="1">
    <location>
        <begin position="17"/>
        <end position="34"/>
    </location>
</feature>
<dbReference type="RefSeq" id="WP_323306924.1">
    <property type="nucleotide sequence ID" value="NZ_JAYGHT010000122.1"/>
</dbReference>
<feature type="non-terminal residue" evidence="2">
    <location>
        <position position="225"/>
    </location>
</feature>
<feature type="transmembrane region" description="Helical" evidence="1">
    <location>
        <begin position="199"/>
        <end position="224"/>
    </location>
</feature>
<keyword evidence="1" id="KW-1133">Transmembrane helix</keyword>
<evidence type="ECO:0000313" key="3">
    <source>
        <dbReference type="Proteomes" id="UP001301728"/>
    </source>
</evidence>
<protein>
    <submittedName>
        <fullName evidence="2">DUF2182 domain-containing protein</fullName>
    </submittedName>
</protein>
<dbReference type="Pfam" id="PF09948">
    <property type="entry name" value="PpoB2"/>
    <property type="match status" value="1"/>
</dbReference>
<proteinExistence type="predicted"/>
<feature type="transmembrane region" description="Helical" evidence="1">
    <location>
        <begin position="136"/>
        <end position="158"/>
    </location>
</feature>
<keyword evidence="3" id="KW-1185">Reference proteome</keyword>
<accession>A0ABU5U2K8</accession>
<evidence type="ECO:0000256" key="1">
    <source>
        <dbReference type="SAM" id="Phobius"/>
    </source>
</evidence>
<reference evidence="2 3" key="1">
    <citation type="submission" date="2023-12" db="EMBL/GenBank/DDBJ databases">
        <title>Baltic Sea Cyanobacteria.</title>
        <authorList>
            <person name="Delbaje E."/>
            <person name="Fewer D.P."/>
            <person name="Shishido T.K."/>
        </authorList>
    </citation>
    <scope>NUCLEOTIDE SEQUENCE [LARGE SCALE GENOMIC DNA]</scope>
    <source>
        <strain evidence="2 3">CCNP 1315</strain>
    </source>
</reference>
<dbReference type="EMBL" id="JAYGHT010000122">
    <property type="protein sequence ID" value="MEA5520863.1"/>
    <property type="molecule type" value="Genomic_DNA"/>
</dbReference>
<dbReference type="InterPro" id="IPR018688">
    <property type="entry name" value="PpoB2-like"/>
</dbReference>
<comment type="caution">
    <text evidence="2">The sequence shown here is derived from an EMBL/GenBank/DDBJ whole genome shotgun (WGS) entry which is preliminary data.</text>
</comment>
<dbReference type="Proteomes" id="UP001301728">
    <property type="component" value="Unassembled WGS sequence"/>
</dbReference>
<organism evidence="2 3">
    <name type="scientific">Limnoraphis robusta CCNP1315</name>
    <dbReference type="NCBI Taxonomy" id="3110306"/>
    <lineage>
        <taxon>Bacteria</taxon>
        <taxon>Bacillati</taxon>
        <taxon>Cyanobacteriota</taxon>
        <taxon>Cyanophyceae</taxon>
        <taxon>Oscillatoriophycideae</taxon>
        <taxon>Oscillatoriales</taxon>
        <taxon>Sirenicapillariaceae</taxon>
        <taxon>Limnoraphis</taxon>
    </lineage>
</organism>
<keyword evidence="1" id="KW-0812">Transmembrane</keyword>
<name>A0ABU5U2K8_9CYAN</name>
<feature type="transmembrane region" description="Helical" evidence="1">
    <location>
        <begin position="66"/>
        <end position="93"/>
    </location>
</feature>
<feature type="transmembrane region" description="Helical" evidence="1">
    <location>
        <begin position="105"/>
        <end position="130"/>
    </location>
</feature>
<keyword evidence="1" id="KW-0472">Membrane</keyword>
<evidence type="ECO:0000313" key="2">
    <source>
        <dbReference type="EMBL" id="MEA5520863.1"/>
    </source>
</evidence>
<sequence length="225" mass="24333">MNQGVTRALGAERLSRAITLLVLALVAALAWWLLEASASTMRSMEGEGVLMRAAMAMMRPDHVAPYFVVSSAMWLLMMIAMMTPAVLPVLMTLQRMRTDVGNQATAWFALGYLAIWGAFGQVLTGVQWLLHEASHLHGMAMAANPVPAALILIGAGLYQLTPLKRACLAHCQSPLAFLLGHWRDGTRGAFVMGLDHGRYCLGCCWALMLVMFVGGVMSVATMAVL</sequence>
<gene>
    <name evidence="2" type="ORF">VB854_18145</name>
</gene>